<reference evidence="2" key="1">
    <citation type="submission" date="2021-01" db="EMBL/GenBank/DDBJ databases">
        <title>Genomic Encyclopedia of Type Strains, Phase IV (KMG-IV): sequencing the most valuable type-strain genomes for metagenomic binning, comparative biology and taxonomic classification.</title>
        <authorList>
            <person name="Goeker M."/>
        </authorList>
    </citation>
    <scope>NUCLEOTIDE SEQUENCE</scope>
    <source>
        <strain evidence="2">DSM 25523</strain>
    </source>
</reference>
<evidence type="ECO:0000313" key="2">
    <source>
        <dbReference type="EMBL" id="MBM7591845.1"/>
    </source>
</evidence>
<dbReference type="RefSeq" id="WP_204519528.1">
    <property type="nucleotide sequence ID" value="NZ_BAABIN010000017.1"/>
</dbReference>
<dbReference type="Proteomes" id="UP000717624">
    <property type="component" value="Unassembled WGS sequence"/>
</dbReference>
<dbReference type="InterPro" id="IPR008571">
    <property type="entry name" value="HerA-like"/>
</dbReference>
<comment type="caution">
    <text evidence="2">The sequence shown here is derived from an EMBL/GenBank/DDBJ whole genome shotgun (WGS) entry which is preliminary data.</text>
</comment>
<proteinExistence type="predicted"/>
<dbReference type="PANTHER" id="PTHR42957">
    <property type="entry name" value="HELICASE MJ1565-RELATED"/>
    <property type="match status" value="1"/>
</dbReference>
<dbReference type="PANTHER" id="PTHR42957:SF1">
    <property type="entry name" value="HELICASE MJ1565-RELATED"/>
    <property type="match status" value="1"/>
</dbReference>
<keyword evidence="2" id="KW-0378">Hydrolase</keyword>
<sequence>MQEQIIGRVISVDSFRVIIELDASVKTLYRSGFNDIYEIARINSYISIPVGAEKIIAMITRVKISDETEFEGSENSILLPKSKRYIIATMIGTINNSNKYIQGVYNFPILDNPVCYVLKQDLEIIFDHKPKGTVIDLRNDYFLPIGKSPTFSDFDIKINPDKFLNKHVAVLGNTGSGKSCTIASIFQSMFRGKFLTKDGLKTLTDAHVVIFDTNGEYKKAFQFKDEELKTRVNTFTITKEGLKVPYWFMNYDDFDYLFEPSHQTQAPIFKNAISLAKKYKKKQSNSSNSNNYSPIRTNYLKRIIEMLEDSKDFRLRSFIKEELEDDKLFIETKLPEYKEHIFKLEQAGSNLTKNGQYWNGSLNKEILEEVYEAITKIKGECDSIESEKENHFVNVDLPSYFNFFDLFNNYIDDAIMEIDHSDGKYREYLSSLKLRLSSFYNDDRISTPLMLKNDNISEALHYYLKYILGVLTEQYDNDFCEYRFNQSNVNNPEQKSQITIIDMSLLPYEVLENITGLIGRLLLEFVQRIEKVEEYEEFRGKYPIVIVLEEAQNYIPQVDRKKDRVSISKRVFERIAREGRKYGLSLIVSSQRPSELSKTILSQCNTFIVHRLQNPEDQSYVRQLVSSANADILSQLPILPQQHAIIMGDAVRSPVQVRLNDVVPKPDSDDPEFFSQWLGNSIDIDFKKVVKEWVSDESENGNQ</sequence>
<dbReference type="InterPro" id="IPR002789">
    <property type="entry name" value="HerA_central"/>
</dbReference>
<feature type="domain" description="Helicase HerA central" evidence="1">
    <location>
        <begin position="144"/>
        <end position="346"/>
    </location>
</feature>
<protein>
    <submittedName>
        <fullName evidence="2">DNA helicase HerA-like ATPase</fullName>
    </submittedName>
</protein>
<dbReference type="GO" id="GO:0004386">
    <property type="term" value="F:helicase activity"/>
    <property type="evidence" value="ECO:0007669"/>
    <property type="project" value="UniProtKB-KW"/>
</dbReference>
<organism evidence="2 3">
    <name type="scientific">Brevibacillus fulvus</name>
    <dbReference type="NCBI Taxonomy" id="1125967"/>
    <lineage>
        <taxon>Bacteria</taxon>
        <taxon>Bacillati</taxon>
        <taxon>Bacillota</taxon>
        <taxon>Bacilli</taxon>
        <taxon>Bacillales</taxon>
        <taxon>Paenibacillaceae</taxon>
        <taxon>Brevibacillus</taxon>
    </lineage>
</organism>
<keyword evidence="3" id="KW-1185">Reference proteome</keyword>
<dbReference type="Pfam" id="PF01935">
    <property type="entry name" value="DUF87"/>
    <property type="match status" value="1"/>
</dbReference>
<accession>A0A938Y1Z9</accession>
<keyword evidence="2" id="KW-0347">Helicase</keyword>
<evidence type="ECO:0000259" key="1">
    <source>
        <dbReference type="Pfam" id="PF01935"/>
    </source>
</evidence>
<keyword evidence="2" id="KW-0547">Nucleotide-binding</keyword>
<name>A0A938Y1Z9_9BACL</name>
<gene>
    <name evidence="2" type="ORF">JOD01_003497</name>
</gene>
<keyword evidence="2" id="KW-0067">ATP-binding</keyword>
<dbReference type="InterPro" id="IPR027417">
    <property type="entry name" value="P-loop_NTPase"/>
</dbReference>
<evidence type="ECO:0000313" key="3">
    <source>
        <dbReference type="Proteomes" id="UP000717624"/>
    </source>
</evidence>
<dbReference type="SUPFAM" id="SSF52540">
    <property type="entry name" value="P-loop containing nucleoside triphosphate hydrolases"/>
    <property type="match status" value="1"/>
</dbReference>
<dbReference type="EMBL" id="JAFBEB010000016">
    <property type="protein sequence ID" value="MBM7591845.1"/>
    <property type="molecule type" value="Genomic_DNA"/>
</dbReference>
<dbReference type="AlphaFoldDB" id="A0A938Y1Z9"/>
<dbReference type="Gene3D" id="3.40.50.300">
    <property type="entry name" value="P-loop containing nucleotide triphosphate hydrolases"/>
    <property type="match status" value="2"/>
</dbReference>